<evidence type="ECO:0000256" key="1">
    <source>
        <dbReference type="ARBA" id="ARBA00009995"/>
    </source>
</evidence>
<accession>A0A5E4QR97</accession>
<dbReference type="PANTHER" id="PTHR48043:SF145">
    <property type="entry name" value="FI06409P-RELATED"/>
    <property type="match status" value="1"/>
</dbReference>
<name>A0A5E4QR97_9NEOP</name>
<reference evidence="5 6" key="1">
    <citation type="submission" date="2017-07" db="EMBL/GenBank/DDBJ databases">
        <authorList>
            <person name="Talla V."/>
            <person name="Backstrom N."/>
        </authorList>
    </citation>
    <scope>NUCLEOTIDE SEQUENCE [LARGE SCALE GENOMIC DNA]</scope>
</reference>
<keyword evidence="4" id="KW-0472">Membrane</keyword>
<dbReference type="CDD" id="cd03784">
    <property type="entry name" value="GT1_Gtf-like"/>
    <property type="match status" value="1"/>
</dbReference>
<gene>
    <name evidence="5" type="ORF">LSINAPIS_LOCUS10300</name>
</gene>
<feature type="transmembrane region" description="Helical" evidence="4">
    <location>
        <begin position="426"/>
        <end position="452"/>
    </location>
</feature>
<keyword evidence="6" id="KW-1185">Reference proteome</keyword>
<evidence type="ECO:0000313" key="6">
    <source>
        <dbReference type="Proteomes" id="UP000324832"/>
    </source>
</evidence>
<sequence>MHELAKRGHNVVVITPDPAFPRGQAPENLTEIDVHDVSYANVENLVSSYRGRKEYFYLQFKTFLEEISKIMEVQLQVPAVAKILRQEKNKFDLIFIEACSRTAPGFSHALSAPMIQISSLGVSPAHYFLVGAPIQPFLYPTVIQQRVHNLTLSEKIYAVFLLVKMTFLIFLTEKKDHDLAKKYFGEDLPGFEDLLLNNNQMLFINEHPLWAGNRPVSSNVLYIGGLHQTVDKPLPEDLRAYLDAAKNGVIYISFGTNVMPSMLDPKKIEIIVNVLSQTSFDVLWKWDGDLPGQSENIRTSKWLPQSDLLRGLQSTDEAINAAVPLLGIPLIADQWYNVEKYVYHKIGEYIDFESMDEDILRNTIEAITTNQKQDNILNLRAVMRQYPKKPLELAVWWTEHIIKYGGDHLRPPSAGKWFLEYYEIELVLSVLSLLIILIFVLCSIIFLLFFYIKRYVKVKLQNKNKEE</sequence>
<dbReference type="Pfam" id="PF00201">
    <property type="entry name" value="UDPGT"/>
    <property type="match status" value="1"/>
</dbReference>
<keyword evidence="3" id="KW-0808">Transferase</keyword>
<evidence type="ECO:0000313" key="5">
    <source>
        <dbReference type="EMBL" id="VVC99417.1"/>
    </source>
</evidence>
<keyword evidence="4" id="KW-1133">Transmembrane helix</keyword>
<dbReference type="InterPro" id="IPR050271">
    <property type="entry name" value="UDP-glycosyltransferase"/>
</dbReference>
<dbReference type="PANTHER" id="PTHR48043">
    <property type="entry name" value="EG:EG0003.4 PROTEIN-RELATED"/>
    <property type="match status" value="1"/>
</dbReference>
<dbReference type="SUPFAM" id="SSF53756">
    <property type="entry name" value="UDP-Glycosyltransferase/glycogen phosphorylase"/>
    <property type="match status" value="1"/>
</dbReference>
<dbReference type="InterPro" id="IPR002213">
    <property type="entry name" value="UDP_glucos_trans"/>
</dbReference>
<organism evidence="5 6">
    <name type="scientific">Leptidea sinapis</name>
    <dbReference type="NCBI Taxonomy" id="189913"/>
    <lineage>
        <taxon>Eukaryota</taxon>
        <taxon>Metazoa</taxon>
        <taxon>Ecdysozoa</taxon>
        <taxon>Arthropoda</taxon>
        <taxon>Hexapoda</taxon>
        <taxon>Insecta</taxon>
        <taxon>Pterygota</taxon>
        <taxon>Neoptera</taxon>
        <taxon>Endopterygota</taxon>
        <taxon>Lepidoptera</taxon>
        <taxon>Glossata</taxon>
        <taxon>Ditrysia</taxon>
        <taxon>Papilionoidea</taxon>
        <taxon>Pieridae</taxon>
        <taxon>Dismorphiinae</taxon>
        <taxon>Leptidea</taxon>
    </lineage>
</organism>
<keyword evidence="4" id="KW-0812">Transmembrane</keyword>
<dbReference type="Gene3D" id="3.40.50.2000">
    <property type="entry name" value="Glycogen Phosphorylase B"/>
    <property type="match status" value="1"/>
</dbReference>
<evidence type="ECO:0008006" key="7">
    <source>
        <dbReference type="Google" id="ProtNLM"/>
    </source>
</evidence>
<protein>
    <recommendedName>
        <fullName evidence="7">Glucuronosyltransferase</fullName>
    </recommendedName>
</protein>
<dbReference type="AlphaFoldDB" id="A0A5E4QR97"/>
<proteinExistence type="inferred from homology"/>
<dbReference type="GO" id="GO:0008194">
    <property type="term" value="F:UDP-glycosyltransferase activity"/>
    <property type="evidence" value="ECO:0007669"/>
    <property type="project" value="InterPro"/>
</dbReference>
<dbReference type="EMBL" id="FZQP02004111">
    <property type="protein sequence ID" value="VVC99417.1"/>
    <property type="molecule type" value="Genomic_DNA"/>
</dbReference>
<evidence type="ECO:0000256" key="3">
    <source>
        <dbReference type="ARBA" id="ARBA00022679"/>
    </source>
</evidence>
<evidence type="ECO:0000256" key="4">
    <source>
        <dbReference type="SAM" id="Phobius"/>
    </source>
</evidence>
<evidence type="ECO:0000256" key="2">
    <source>
        <dbReference type="ARBA" id="ARBA00022676"/>
    </source>
</evidence>
<comment type="similarity">
    <text evidence="1">Belongs to the UDP-glycosyltransferase family.</text>
</comment>
<keyword evidence="2" id="KW-0328">Glycosyltransferase</keyword>
<dbReference type="Proteomes" id="UP000324832">
    <property type="component" value="Unassembled WGS sequence"/>
</dbReference>